<protein>
    <submittedName>
        <fullName evidence="2">2'-5' RNA ligase</fullName>
        <ecNumber evidence="2">6.5.1.-</ecNumber>
    </submittedName>
</protein>
<dbReference type="SUPFAM" id="SSF55144">
    <property type="entry name" value="LigT-like"/>
    <property type="match status" value="1"/>
</dbReference>
<evidence type="ECO:0000313" key="2">
    <source>
        <dbReference type="EMBL" id="NYH20574.1"/>
    </source>
</evidence>
<dbReference type="InterPro" id="IPR009097">
    <property type="entry name" value="Cyclic_Pdiesterase"/>
</dbReference>
<dbReference type="GO" id="GO:0004113">
    <property type="term" value="F:2',3'-cyclic-nucleotide 3'-phosphodiesterase activity"/>
    <property type="evidence" value="ECO:0007669"/>
    <property type="project" value="InterPro"/>
</dbReference>
<proteinExistence type="predicted"/>
<sequence length="237" mass="25479">MCERLSDAAEYLIGGSLSRCVQARSINGDLSSCRLYRVRTTMPEQFWLPGLEAPPTPTDGLFFAVFPDPNTASGIAKFAQQLCVEARVRSKPLAAGRLHVTLQHLGNFAGGLPQARVDAAMQAAASIRMEPFTVEFDSVVSFATRPRPGPLVLGGGEGVPGLHALHEALVAALPNEGVGHAAVPYTPHVTLAYGMPWAATRPVEPVSWNVREFALMHSLLGRTRHVVLARWRLAGVV</sequence>
<reference evidence="2 3" key="1">
    <citation type="submission" date="2020-07" db="EMBL/GenBank/DDBJ databases">
        <title>Exploring microbial biodiversity for novel pathways involved in the catabolism of aromatic compounds derived from lignin.</title>
        <authorList>
            <person name="Elkins J."/>
        </authorList>
    </citation>
    <scope>NUCLEOTIDE SEQUENCE [LARGE SCALE GENOMIC DNA]</scope>
    <source>
        <strain evidence="2 3">H2C3C</strain>
    </source>
</reference>
<dbReference type="AlphaFoldDB" id="A0A7Y9WGV1"/>
<dbReference type="GO" id="GO:0008664">
    <property type="term" value="F:RNA 2',3'-cyclic 3'-phosphodiesterase activity"/>
    <property type="evidence" value="ECO:0007669"/>
    <property type="project" value="InterPro"/>
</dbReference>
<evidence type="ECO:0000256" key="1">
    <source>
        <dbReference type="ARBA" id="ARBA00022801"/>
    </source>
</evidence>
<gene>
    <name evidence="2" type="ORF">GGD40_000053</name>
</gene>
<comment type="caution">
    <text evidence="2">The sequence shown here is derived from an EMBL/GenBank/DDBJ whole genome shotgun (WGS) entry which is preliminary data.</text>
</comment>
<dbReference type="EC" id="6.5.1.-" evidence="2"/>
<evidence type="ECO:0000313" key="3">
    <source>
        <dbReference type="Proteomes" id="UP000540929"/>
    </source>
</evidence>
<keyword evidence="3" id="KW-1185">Reference proteome</keyword>
<dbReference type="InterPro" id="IPR004175">
    <property type="entry name" value="RNA_CPDase"/>
</dbReference>
<dbReference type="PANTHER" id="PTHR35561:SF1">
    <property type="entry name" value="RNA 2',3'-CYCLIC PHOSPHODIESTERASE"/>
    <property type="match status" value="1"/>
</dbReference>
<accession>A0A7Y9WGV1</accession>
<dbReference type="Proteomes" id="UP000540929">
    <property type="component" value="Unassembled WGS sequence"/>
</dbReference>
<dbReference type="PANTHER" id="PTHR35561">
    <property type="entry name" value="RNA 2',3'-CYCLIC PHOSPHODIESTERASE"/>
    <property type="match status" value="1"/>
</dbReference>
<dbReference type="GO" id="GO:0016874">
    <property type="term" value="F:ligase activity"/>
    <property type="evidence" value="ECO:0007669"/>
    <property type="project" value="UniProtKB-KW"/>
</dbReference>
<name>A0A7Y9WGV1_9BURK</name>
<keyword evidence="1" id="KW-0378">Hydrolase</keyword>
<dbReference type="Pfam" id="PF13563">
    <property type="entry name" value="2_5_RNA_ligase2"/>
    <property type="match status" value="1"/>
</dbReference>
<dbReference type="Gene3D" id="3.90.1140.10">
    <property type="entry name" value="Cyclic phosphodiesterase"/>
    <property type="match status" value="1"/>
</dbReference>
<keyword evidence="2" id="KW-0436">Ligase</keyword>
<dbReference type="EMBL" id="JACCAS010000001">
    <property type="protein sequence ID" value="NYH20574.1"/>
    <property type="molecule type" value="Genomic_DNA"/>
</dbReference>
<organism evidence="2 3">
    <name type="scientific">Paraburkholderia bryophila</name>
    <dbReference type="NCBI Taxonomy" id="420952"/>
    <lineage>
        <taxon>Bacteria</taxon>
        <taxon>Pseudomonadati</taxon>
        <taxon>Pseudomonadota</taxon>
        <taxon>Betaproteobacteria</taxon>
        <taxon>Burkholderiales</taxon>
        <taxon>Burkholderiaceae</taxon>
        <taxon>Paraburkholderia</taxon>
    </lineage>
</organism>